<accession>A0A5N5GTB1</accession>
<protein>
    <submittedName>
        <fullName evidence="2">Proline-rich protein 12-like</fullName>
    </submittedName>
</protein>
<gene>
    <name evidence="2" type="ORF">D8674_012771</name>
</gene>
<sequence length="160" mass="17769">MTGKWPFPLIETTVNIAQPSKRVKKKAKKWAHEIFVISSQDTQATIPETTHHSAAPSPLVRRHRLAGQPTDEDLKAAAAAQEAILPNLKANKAKKKKMADLDHQIAKLQSQRSAIASELEKDFEVNKPRLAKYAASAKRIQVLKAGKRIQHAEIIMGEVK</sequence>
<keyword evidence="3" id="KW-1185">Reference proteome</keyword>
<proteinExistence type="predicted"/>
<reference evidence="3" key="2">
    <citation type="submission" date="2019-10" db="EMBL/GenBank/DDBJ databases">
        <title>A de novo genome assembly of a pear dwarfing rootstock.</title>
        <authorList>
            <person name="Wang F."/>
            <person name="Wang J."/>
            <person name="Li S."/>
            <person name="Zhang Y."/>
            <person name="Fang M."/>
            <person name="Ma L."/>
            <person name="Zhao Y."/>
            <person name="Jiang S."/>
        </authorList>
    </citation>
    <scope>NUCLEOTIDE SEQUENCE [LARGE SCALE GENOMIC DNA]</scope>
</reference>
<reference evidence="2 3" key="3">
    <citation type="submission" date="2019-11" db="EMBL/GenBank/DDBJ databases">
        <title>A de novo genome assembly of a pear dwarfing rootstock.</title>
        <authorList>
            <person name="Wang F."/>
            <person name="Wang J."/>
            <person name="Li S."/>
            <person name="Zhang Y."/>
            <person name="Fang M."/>
            <person name="Ma L."/>
            <person name="Zhao Y."/>
            <person name="Jiang S."/>
        </authorList>
    </citation>
    <scope>NUCLEOTIDE SEQUENCE [LARGE SCALE GENOMIC DNA]</scope>
    <source>
        <strain evidence="2">S2</strain>
        <tissue evidence="2">Leaf</tissue>
    </source>
</reference>
<dbReference type="EMBL" id="SMOL01000401">
    <property type="protein sequence ID" value="KAB2616902.1"/>
    <property type="molecule type" value="Genomic_DNA"/>
</dbReference>
<dbReference type="Proteomes" id="UP000327157">
    <property type="component" value="Chromosome 15"/>
</dbReference>
<evidence type="ECO:0000313" key="3">
    <source>
        <dbReference type="Proteomes" id="UP000327157"/>
    </source>
</evidence>
<keyword evidence="1" id="KW-0175">Coiled coil</keyword>
<evidence type="ECO:0000313" key="2">
    <source>
        <dbReference type="EMBL" id="KAB2616902.1"/>
    </source>
</evidence>
<name>A0A5N5GTB1_9ROSA</name>
<dbReference type="AlphaFoldDB" id="A0A5N5GTB1"/>
<comment type="caution">
    <text evidence="2">The sequence shown here is derived from an EMBL/GenBank/DDBJ whole genome shotgun (WGS) entry which is preliminary data.</text>
</comment>
<feature type="coiled-coil region" evidence="1">
    <location>
        <begin position="91"/>
        <end position="118"/>
    </location>
</feature>
<evidence type="ECO:0000256" key="1">
    <source>
        <dbReference type="SAM" id="Coils"/>
    </source>
</evidence>
<reference evidence="2 3" key="1">
    <citation type="submission" date="2019-09" db="EMBL/GenBank/DDBJ databases">
        <authorList>
            <person name="Ou C."/>
        </authorList>
    </citation>
    <scope>NUCLEOTIDE SEQUENCE [LARGE SCALE GENOMIC DNA]</scope>
    <source>
        <strain evidence="2">S2</strain>
        <tissue evidence="2">Leaf</tissue>
    </source>
</reference>
<organism evidence="2 3">
    <name type="scientific">Pyrus ussuriensis x Pyrus communis</name>
    <dbReference type="NCBI Taxonomy" id="2448454"/>
    <lineage>
        <taxon>Eukaryota</taxon>
        <taxon>Viridiplantae</taxon>
        <taxon>Streptophyta</taxon>
        <taxon>Embryophyta</taxon>
        <taxon>Tracheophyta</taxon>
        <taxon>Spermatophyta</taxon>
        <taxon>Magnoliopsida</taxon>
        <taxon>eudicotyledons</taxon>
        <taxon>Gunneridae</taxon>
        <taxon>Pentapetalae</taxon>
        <taxon>rosids</taxon>
        <taxon>fabids</taxon>
        <taxon>Rosales</taxon>
        <taxon>Rosaceae</taxon>
        <taxon>Amygdaloideae</taxon>
        <taxon>Maleae</taxon>
        <taxon>Pyrus</taxon>
    </lineage>
</organism>